<organism evidence="1 2">
    <name type="scientific">Acidaminococcus intestini</name>
    <dbReference type="NCBI Taxonomy" id="187327"/>
    <lineage>
        <taxon>Bacteria</taxon>
        <taxon>Bacillati</taxon>
        <taxon>Bacillota</taxon>
        <taxon>Negativicutes</taxon>
        <taxon>Acidaminococcales</taxon>
        <taxon>Acidaminococcaceae</taxon>
        <taxon>Acidaminococcus</taxon>
    </lineage>
</organism>
<dbReference type="InterPro" id="IPR023378">
    <property type="entry name" value="YheA/YmcA-like_dom_sf"/>
</dbReference>
<dbReference type="SUPFAM" id="SSF158622">
    <property type="entry name" value="YheA/YmcA-like"/>
    <property type="match status" value="1"/>
</dbReference>
<evidence type="ECO:0000313" key="1">
    <source>
        <dbReference type="EMBL" id="MBS5519579.1"/>
    </source>
</evidence>
<dbReference type="InterPro" id="IPR010368">
    <property type="entry name" value="Com_YlbF"/>
</dbReference>
<evidence type="ECO:0000313" key="2">
    <source>
        <dbReference type="Proteomes" id="UP000754226"/>
    </source>
</evidence>
<comment type="caution">
    <text evidence="1">The sequence shown here is derived from an EMBL/GenBank/DDBJ whole genome shotgun (WGS) entry which is preliminary data.</text>
</comment>
<gene>
    <name evidence="1" type="ORF">KHX13_04490</name>
</gene>
<reference evidence="1" key="1">
    <citation type="submission" date="2021-02" db="EMBL/GenBank/DDBJ databases">
        <title>Infant gut strain persistence is associated with maternal origin, phylogeny, and functional potential including surface adhesion and iron acquisition.</title>
        <authorList>
            <person name="Lou Y.C."/>
        </authorList>
    </citation>
    <scope>NUCLEOTIDE SEQUENCE</scope>
    <source>
        <strain evidence="1">L3_106_000M1_dasL3_106_000M1_concoct_15</strain>
    </source>
</reference>
<proteinExistence type="predicted"/>
<dbReference type="AlphaFoldDB" id="A0A943EG61"/>
<protein>
    <submittedName>
        <fullName evidence="1">YlbF family regulator</fullName>
    </submittedName>
</protein>
<dbReference type="Proteomes" id="UP000754226">
    <property type="component" value="Unassembled WGS sequence"/>
</dbReference>
<name>A0A943EG61_9FIRM</name>
<dbReference type="EMBL" id="JAGZCZ010000005">
    <property type="protein sequence ID" value="MBS5519579.1"/>
    <property type="molecule type" value="Genomic_DNA"/>
</dbReference>
<accession>A0A943EG61</accession>
<dbReference type="Gene3D" id="1.20.1500.10">
    <property type="entry name" value="YheA/YmcA-like"/>
    <property type="match status" value="1"/>
</dbReference>
<dbReference type="Pfam" id="PF06133">
    <property type="entry name" value="Com_YlbF"/>
    <property type="match status" value="1"/>
</dbReference>
<sequence length="111" mass="13012">MNVYDQMNHVCEAIRDSHEYKKMQEVKPKLAANKDAESMVKDFLKQKSEIELAQYQGKKPDEAQVQKMQKLYEMLQLNPVASEYIQNYIRFQMMLGDLSKAFSDTIKEAVE</sequence>